<name>A0AA38IPA3_9CUCU</name>
<evidence type="ECO:0000313" key="2">
    <source>
        <dbReference type="Proteomes" id="UP001168821"/>
    </source>
</evidence>
<protein>
    <submittedName>
        <fullName evidence="1">Uncharacterized protein</fullName>
    </submittedName>
</protein>
<reference evidence="1" key="1">
    <citation type="journal article" date="2023" name="G3 (Bethesda)">
        <title>Whole genome assemblies of Zophobas morio and Tenebrio molitor.</title>
        <authorList>
            <person name="Kaur S."/>
            <person name="Stinson S.A."/>
            <person name="diCenzo G.C."/>
        </authorList>
    </citation>
    <scope>NUCLEOTIDE SEQUENCE</scope>
    <source>
        <strain evidence="1">QUZm001</strain>
    </source>
</reference>
<accession>A0AA38IPA3</accession>
<dbReference type="Proteomes" id="UP001168821">
    <property type="component" value="Unassembled WGS sequence"/>
</dbReference>
<organism evidence="1 2">
    <name type="scientific">Zophobas morio</name>
    <dbReference type="NCBI Taxonomy" id="2755281"/>
    <lineage>
        <taxon>Eukaryota</taxon>
        <taxon>Metazoa</taxon>
        <taxon>Ecdysozoa</taxon>
        <taxon>Arthropoda</taxon>
        <taxon>Hexapoda</taxon>
        <taxon>Insecta</taxon>
        <taxon>Pterygota</taxon>
        <taxon>Neoptera</taxon>
        <taxon>Endopterygota</taxon>
        <taxon>Coleoptera</taxon>
        <taxon>Polyphaga</taxon>
        <taxon>Cucujiformia</taxon>
        <taxon>Tenebrionidae</taxon>
        <taxon>Zophobas</taxon>
    </lineage>
</organism>
<gene>
    <name evidence="1" type="ORF">Zmor_009414</name>
</gene>
<evidence type="ECO:0000313" key="1">
    <source>
        <dbReference type="EMBL" id="KAJ3657627.1"/>
    </source>
</evidence>
<proteinExistence type="predicted"/>
<dbReference type="AlphaFoldDB" id="A0AA38IPA3"/>
<comment type="caution">
    <text evidence="1">The sequence shown here is derived from an EMBL/GenBank/DDBJ whole genome shotgun (WGS) entry which is preliminary data.</text>
</comment>
<keyword evidence="2" id="KW-1185">Reference proteome</keyword>
<dbReference type="EMBL" id="JALNTZ010000003">
    <property type="protein sequence ID" value="KAJ3657627.1"/>
    <property type="molecule type" value="Genomic_DNA"/>
</dbReference>
<sequence length="94" mass="11171">MLAGSRRSCCRCLEQEKALIFVSQASNRRILLRFLLKRFLMLVMETSLQESLLHSFLVQDVRYKDPHFFLQVRFSKRMDVYNKYLVAGNNSYMA</sequence>